<proteinExistence type="inferred from homology"/>
<reference evidence="3" key="2">
    <citation type="submission" date="2020-09" db="EMBL/GenBank/DDBJ databases">
        <authorList>
            <person name="Sun Q."/>
            <person name="Ohkuma M."/>
        </authorList>
    </citation>
    <scope>NUCLEOTIDE SEQUENCE</scope>
    <source>
        <strain evidence="3">JCM 4059</strain>
    </source>
</reference>
<comment type="similarity">
    <text evidence="1">Belongs to the F420H(2)-dependent quinone reductase family.</text>
</comment>
<sequence length="163" mass="18174">MDAMPLEGEYGPSPAQWVREQVELYESSGGTQGTTLWDTGLPVVIVTMRGAKSGRVRKVPLMRVEHEGRYAAVASKGGFPRHPVWYFNLKADPRVVLQDGPRREAMVARELTGDERDRWWRRAVAAYPPYAEYQEKTSRVIPVFVLEPEHPAGAADTPAPAGD</sequence>
<gene>
    <name evidence="3" type="ORF">GCM10010218_37220</name>
</gene>
<dbReference type="Gene3D" id="2.30.110.10">
    <property type="entry name" value="Electron Transport, Fmn-binding Protein, Chain A"/>
    <property type="match status" value="1"/>
</dbReference>
<name>A0A919B648_9ACTN</name>
<dbReference type="PANTHER" id="PTHR39428">
    <property type="entry name" value="F420H(2)-DEPENDENT QUINONE REDUCTASE RV1261C"/>
    <property type="match status" value="1"/>
</dbReference>
<dbReference type="InterPro" id="IPR012349">
    <property type="entry name" value="Split_barrel_FMN-bd"/>
</dbReference>
<dbReference type="GO" id="GO:0016491">
    <property type="term" value="F:oxidoreductase activity"/>
    <property type="evidence" value="ECO:0007669"/>
    <property type="project" value="InterPro"/>
</dbReference>
<dbReference type="GO" id="GO:0005886">
    <property type="term" value="C:plasma membrane"/>
    <property type="evidence" value="ECO:0007669"/>
    <property type="project" value="TreeGrafter"/>
</dbReference>
<organism evidence="3 4">
    <name type="scientific">Streptomyces mashuensis</name>
    <dbReference type="NCBI Taxonomy" id="33904"/>
    <lineage>
        <taxon>Bacteria</taxon>
        <taxon>Bacillati</taxon>
        <taxon>Actinomycetota</taxon>
        <taxon>Actinomycetes</taxon>
        <taxon>Kitasatosporales</taxon>
        <taxon>Streptomycetaceae</taxon>
        <taxon>Streptomyces</taxon>
    </lineage>
</organism>
<dbReference type="Pfam" id="PF04075">
    <property type="entry name" value="F420H2_quin_red"/>
    <property type="match status" value="1"/>
</dbReference>
<evidence type="ECO:0000256" key="2">
    <source>
        <dbReference type="ARBA" id="ARBA00049106"/>
    </source>
</evidence>
<dbReference type="NCBIfam" id="TIGR00026">
    <property type="entry name" value="hi_GC_TIGR00026"/>
    <property type="match status" value="1"/>
</dbReference>
<dbReference type="EMBL" id="BNBD01000007">
    <property type="protein sequence ID" value="GHF52324.1"/>
    <property type="molecule type" value="Genomic_DNA"/>
</dbReference>
<accession>A0A919B648</accession>
<dbReference type="GO" id="GO:0070967">
    <property type="term" value="F:coenzyme F420 binding"/>
    <property type="evidence" value="ECO:0007669"/>
    <property type="project" value="TreeGrafter"/>
</dbReference>
<dbReference type="Proteomes" id="UP000638313">
    <property type="component" value="Unassembled WGS sequence"/>
</dbReference>
<evidence type="ECO:0000313" key="4">
    <source>
        <dbReference type="Proteomes" id="UP000638313"/>
    </source>
</evidence>
<keyword evidence="4" id="KW-1185">Reference proteome</keyword>
<dbReference type="PANTHER" id="PTHR39428:SF3">
    <property type="entry name" value="DEAZAFLAVIN-DEPENDENT NITROREDUCTASE"/>
    <property type="match status" value="1"/>
</dbReference>
<reference evidence="3" key="1">
    <citation type="journal article" date="2014" name="Int. J. Syst. Evol. Microbiol.">
        <title>Complete genome sequence of Corynebacterium casei LMG S-19264T (=DSM 44701T), isolated from a smear-ripened cheese.</title>
        <authorList>
            <consortium name="US DOE Joint Genome Institute (JGI-PGF)"/>
            <person name="Walter F."/>
            <person name="Albersmeier A."/>
            <person name="Kalinowski J."/>
            <person name="Ruckert C."/>
        </authorList>
    </citation>
    <scope>NUCLEOTIDE SEQUENCE</scope>
    <source>
        <strain evidence="3">JCM 4059</strain>
    </source>
</reference>
<evidence type="ECO:0000313" key="3">
    <source>
        <dbReference type="EMBL" id="GHF52324.1"/>
    </source>
</evidence>
<evidence type="ECO:0000256" key="1">
    <source>
        <dbReference type="ARBA" id="ARBA00008710"/>
    </source>
</evidence>
<protein>
    <submittedName>
        <fullName evidence="3">Nitroreductase</fullName>
    </submittedName>
</protein>
<comment type="caution">
    <text evidence="3">The sequence shown here is derived from an EMBL/GenBank/DDBJ whole genome shotgun (WGS) entry which is preliminary data.</text>
</comment>
<comment type="catalytic activity">
    <reaction evidence="2">
        <text>oxidized coenzyme F420-(gamma-L-Glu)(n) + a quinol + H(+) = reduced coenzyme F420-(gamma-L-Glu)(n) + a quinone</text>
        <dbReference type="Rhea" id="RHEA:39663"/>
        <dbReference type="Rhea" id="RHEA-COMP:12939"/>
        <dbReference type="Rhea" id="RHEA-COMP:14378"/>
        <dbReference type="ChEBI" id="CHEBI:15378"/>
        <dbReference type="ChEBI" id="CHEBI:24646"/>
        <dbReference type="ChEBI" id="CHEBI:132124"/>
        <dbReference type="ChEBI" id="CHEBI:133980"/>
        <dbReference type="ChEBI" id="CHEBI:139511"/>
    </reaction>
</comment>
<dbReference type="AlphaFoldDB" id="A0A919B648"/>
<dbReference type="InterPro" id="IPR004378">
    <property type="entry name" value="F420H2_quin_Rdtase"/>
</dbReference>